<keyword evidence="3" id="KW-1185">Reference proteome</keyword>
<dbReference type="PANTHER" id="PTHR32309:SF31">
    <property type="entry name" value="CAPSULAR EXOPOLYSACCHARIDE FAMILY"/>
    <property type="match status" value="1"/>
</dbReference>
<dbReference type="EMBL" id="FMVT01000005">
    <property type="protein sequence ID" value="SCY53641.1"/>
    <property type="molecule type" value="Genomic_DNA"/>
</dbReference>
<sequence>MGPIVGVKEFIDMLRRRGPVIALILMAGLYLTITHALSLARSYEAVTVIQIEPNILGGGLAGESSGDTAARLRLIEQRLMARSNVLDMIDRFDLFDDAPELNEDTRVTAFRQGTRIEFVPAAGGGPGSDRELSAMLITVRAGDGATAANLANDMADQIMRSDQETRNRRLDDLIETLQREDDRITTAIRQVQVQAEAFRRQNADSLPENTEYLVGELTRLESQRVELTRAQQALERELLAVEVGTAATAGGRSLSVVQQLRTLEVDLAQARLTLPEDHPEVQRLAAAIEDVREGQVRQMTPGAARQVELIRSQSQDLDAERAAIDQRVPQIEAQLAAIPTTSVRLDNYATQIATLEVSRATIAERLSRAELDKRLASSEHGDRMVVLERASRPEYPVSAGRKRVAVLGLAASLAAALAAAFLLEMRRPLLRTPAQLQKALGVAPIAVSALRPSRAQRRRARLRDLTSATIVTLGVIAIGMLMLSSGSA</sequence>
<feature type="transmembrane region" description="Helical" evidence="1">
    <location>
        <begin position="404"/>
        <end position="423"/>
    </location>
</feature>
<dbReference type="Proteomes" id="UP000199502">
    <property type="component" value="Unassembled WGS sequence"/>
</dbReference>
<evidence type="ECO:0000256" key="1">
    <source>
        <dbReference type="SAM" id="Phobius"/>
    </source>
</evidence>
<feature type="transmembrane region" description="Helical" evidence="1">
    <location>
        <begin position="20"/>
        <end position="40"/>
    </location>
</feature>
<gene>
    <name evidence="2" type="ORF">SAMN05660710_01878</name>
</gene>
<dbReference type="STRING" id="336292.SAMN05660710_01878"/>
<keyword evidence="1" id="KW-0812">Transmembrane</keyword>
<name>A0A1G5GQF5_9RHOB</name>
<evidence type="ECO:0000313" key="3">
    <source>
        <dbReference type="Proteomes" id="UP000199502"/>
    </source>
</evidence>
<accession>A0A1G5GQF5</accession>
<organism evidence="2 3">
    <name type="scientific">Paracoccus tibetensis</name>
    <dbReference type="NCBI Taxonomy" id="336292"/>
    <lineage>
        <taxon>Bacteria</taxon>
        <taxon>Pseudomonadati</taxon>
        <taxon>Pseudomonadota</taxon>
        <taxon>Alphaproteobacteria</taxon>
        <taxon>Rhodobacterales</taxon>
        <taxon>Paracoccaceae</taxon>
        <taxon>Paracoccus</taxon>
    </lineage>
</organism>
<evidence type="ECO:0000313" key="2">
    <source>
        <dbReference type="EMBL" id="SCY53641.1"/>
    </source>
</evidence>
<dbReference type="PANTHER" id="PTHR32309">
    <property type="entry name" value="TYROSINE-PROTEIN KINASE"/>
    <property type="match status" value="1"/>
</dbReference>
<dbReference type="InterPro" id="IPR050445">
    <property type="entry name" value="Bact_polysacc_biosynth/exp"/>
</dbReference>
<protein>
    <submittedName>
        <fullName evidence="2">Uncharacterized protein involved in exopolysaccharide biosynthesis</fullName>
    </submittedName>
</protein>
<feature type="transmembrane region" description="Helical" evidence="1">
    <location>
        <begin position="465"/>
        <end position="483"/>
    </location>
</feature>
<dbReference type="RefSeq" id="WP_175453289.1">
    <property type="nucleotide sequence ID" value="NZ_FMVT01000005.1"/>
</dbReference>
<keyword evidence="1" id="KW-0472">Membrane</keyword>
<reference evidence="2 3" key="1">
    <citation type="submission" date="2016-10" db="EMBL/GenBank/DDBJ databases">
        <authorList>
            <person name="de Groot N.N."/>
        </authorList>
    </citation>
    <scope>NUCLEOTIDE SEQUENCE [LARGE SCALE GENOMIC DNA]</scope>
    <source>
        <strain evidence="2 3">CGMCC 1.8925</strain>
    </source>
</reference>
<proteinExistence type="predicted"/>
<keyword evidence="1" id="KW-1133">Transmembrane helix</keyword>
<dbReference type="AlphaFoldDB" id="A0A1G5GQF5"/>